<organism evidence="1 2">
    <name type="scientific">Thermogutta terrifontis</name>
    <dbReference type="NCBI Taxonomy" id="1331910"/>
    <lineage>
        <taxon>Bacteria</taxon>
        <taxon>Pseudomonadati</taxon>
        <taxon>Planctomycetota</taxon>
        <taxon>Planctomycetia</taxon>
        <taxon>Pirellulales</taxon>
        <taxon>Thermoguttaceae</taxon>
        <taxon>Thermogutta</taxon>
    </lineage>
</organism>
<sequence length="391" mass="44905">MSFNVWSRRRFLLGVATGTAALATGRLLADATSTTILEPVHGAVLNRRHGRQTDKGLEIEVLGVAPEDQAVIVNGQAAQRQGALYRAKVILAEHENEIVASSRGPRGHQEHRIKVIWDRNSRPRYRFSIDDNSFFLRDIAQHQYASLFDCWYLAMLRDLHKKYGTKFVLNIYYTTGDDFNLTQFPDRYKGEWADNADWLKLAFHAWADKPDRPYQHASPQQLAADFDRVAEQILRFAGEATYSPPTVIHWGMVLPASLSVLKERGVRVLSGYFTQIGGVWDVNYHLDPSRSAYLSRHDAWMDFESGIVFSRVDIVCNNTPVDQIVPTLAPLMDDPNTAEIMDIFTHEQYFWPFYQRYLPDHPQRLETAIRWLTEQGYEPVFYHEGFLGVPV</sequence>
<evidence type="ECO:0000313" key="1">
    <source>
        <dbReference type="EMBL" id="ASV77069.1"/>
    </source>
</evidence>
<reference evidence="1 2" key="1">
    <citation type="journal article" name="Front. Microbiol.">
        <title>Sugar Metabolism of the First Thermophilic Planctomycete Thermogutta terrifontis: Comparative Genomic and Transcriptomic Approaches.</title>
        <authorList>
            <person name="Elcheninov A.G."/>
            <person name="Menzel P."/>
            <person name="Gudbergsdottir S.R."/>
            <person name="Slesarev A.I."/>
            <person name="Kadnikov V.V."/>
            <person name="Krogh A."/>
            <person name="Bonch-Osmolovskaya E.A."/>
            <person name="Peng X."/>
            <person name="Kublanov I.V."/>
        </authorList>
    </citation>
    <scope>NUCLEOTIDE SEQUENCE [LARGE SCALE GENOMIC DNA]</scope>
    <source>
        <strain evidence="1 2">R1</strain>
    </source>
</reference>
<dbReference type="InterPro" id="IPR006311">
    <property type="entry name" value="TAT_signal"/>
</dbReference>
<evidence type="ECO:0008006" key="3">
    <source>
        <dbReference type="Google" id="ProtNLM"/>
    </source>
</evidence>
<dbReference type="Proteomes" id="UP000215086">
    <property type="component" value="Chromosome"/>
</dbReference>
<dbReference type="AlphaFoldDB" id="A0A286RM69"/>
<accession>A0A286RM69</accession>
<keyword evidence="2" id="KW-1185">Reference proteome</keyword>
<name>A0A286RM69_9BACT</name>
<gene>
    <name evidence="1" type="ORF">THTE_4468</name>
</gene>
<dbReference type="KEGG" id="ttf:THTE_4468"/>
<proteinExistence type="predicted"/>
<dbReference type="PROSITE" id="PS51318">
    <property type="entry name" value="TAT"/>
    <property type="match status" value="1"/>
</dbReference>
<dbReference type="RefSeq" id="WP_095416679.1">
    <property type="nucleotide sequence ID" value="NZ_CP018477.1"/>
</dbReference>
<dbReference type="EMBL" id="CP018477">
    <property type="protein sequence ID" value="ASV77069.1"/>
    <property type="molecule type" value="Genomic_DNA"/>
</dbReference>
<protein>
    <recommendedName>
        <fullName evidence="3">Twin-arginine translocation signal domain-containing protein</fullName>
    </recommendedName>
</protein>
<dbReference type="OrthoDB" id="927833at2"/>
<evidence type="ECO:0000313" key="2">
    <source>
        <dbReference type="Proteomes" id="UP000215086"/>
    </source>
</evidence>